<dbReference type="PROSITE" id="PS50021">
    <property type="entry name" value="CH"/>
    <property type="match status" value="2"/>
</dbReference>
<dbReference type="GO" id="GO:0008091">
    <property type="term" value="C:spectrin"/>
    <property type="evidence" value="ECO:0007669"/>
    <property type="project" value="InterPro"/>
</dbReference>
<sequence length="2580" mass="296938">MANASTDLDNAEAQRQLNNNNRPASGSGPCWDLESTSAKLFECSRIKALAEERDAVQKKTFTKWVNSHLARVSCRIADLYNDLRDGYMLTRLLEVLSGELLPRPTRGRMRIHCLENVDKALQFLKEQRVHLENVGSHDIVDGNHRLTLGLIWTIILRFQIQVIKIETEDNRETRSAKDALLLWCQMKTAGYSEVNIQNFTTCWRDGLAFNALIHRHRSDLIEFHKLTKSNATHNLQQAFNIAEQNLGLTKLLDPEDVNTENPDEKSIITYVVSFYHYFSKMKALAVEGKRIGKVLENAIEAEKIIERYEALASELLEWIEKTIGIISNQKFANSLTGVQQQLQAFTTYCTIEKPIKFQEKGNLEVLLFTIQSKLRANNQKPYVPHEGKLISDINKAWERLEKAEHERGVALRTELIRQEKLELLAQRFDHKTTMRQAWLNENQRLVSQDNFGYDLPAVEAAMKKHEAIEADISSYEERIGVVVELAAEMEAEGYYDSRRISARKENILGQWSLLKELVVGRKARLEKNLALQKTFQEMVYMIDWMEDMQVQLLSKDFGKHLLEVDDLLQKHGLLEADVTVQAERVQTLNTAALKFTTIEGYQPCDPQVICNRVNHVSTCLEELRQLAAKRRLELEESRQLWAFFQEVEEAEAWIREKMAILATQTCGKDLSSVLRLLQKHKTLAGELLARRTLLQQTMKRGKQILTQKCFGTSRIQERIMEVKAEWKRLEEQAAQRLSLLQDALNLFQFTAETDDLLAWLQDAYRLVSSEDFGHDEYSTQSLLKKHRGVREGVERHRLHVVALRKHAVGLTLRCPRRLEEVQARLAEAEQLHAEVVEVAVLRQQWLHDALAVYRMFSEVNACEVWIDEKEQWLNKIDIPERLEDVEVVAHRFESLDQEMNSLMGRILDVNQIVQQLLDGGHPSSTEVRGCQDHLNGRWNRIVELVEQKKDHLDSIVRIQNYLLECTEIKSQIQDKRKAIDATQYAGSDLGGVLALQRRLSTMEGALGVLEPKLMRLQHEAEELAAAHPAQAVEVLVQFEGISVEWEELRRTLQGCEDSLTVAGRLQQFIQDLDAFLTWLDYERLQAVNELLESEEAPLPYVALQQWLQKLDVGWNKLLEMWESRREVLVQAHIFHLFLRDVKQAEAFLNNQESALAHVELPTTVETVEGAIKKHRDFTTTMEINLHRIKAVIEAGESLITQGNIYSDRIQERVDTLVNRSTQNRGLGLQWLNKLNDQWELQRFLQDCHELGDWVAEKMLMAQDSSRDEAQKLHKKWLKHQAFMAELAQNKEWLEKIEKEGQQLIREKPELSSVVRRKLGEIRECWLDLESTTQAKARQLFENNKADLLVQSYSSLDQRLSQLEDQLSTVDQGQDLTSVNKQLKKLQHAGAMSCFEFLFSLWFTMESQMEEWYKEVGELQVQAACIPQQGQVREAMSEKQAVVETRIVRLIEPLKERRRILLASKEVHQVGRDLEDEILWVQERLPIATTKEFGNSLQAVQQLMKKNQSLQRELQGHRARMEDLWDALRAETEHRQLTLDAMYQAQQYYFDVAEVEAWLSEQELHMMNEEKGKDEPSTLQLLKKHLVLEQTIEDYAETIGLLSQQCRQLLELGHPNSDQISKRQSQIDRLYVSLKDLVEERKSRLEQQYWLYQLNREVDELEQWIAEREVVASSPELGQDYEHVTILQEKFTEFASDTGSLGQERVTAVNQMVDELIDYGHADAATIAEWKDGVNEAWADLLELMETRAQMLAASHQLHKFFADCREVLAQIDDKHRRLPEVRARQGGTANTSTLQRLMHTFEHDIQLLVTQVRQLQESAAQLRTVYAGEKAEAIATKEQEVMQCWKELLTSCEECRVQITTATDKLRFFSVVRDLIMWMDSVICQIATGEKPRDVSSVEVLMNYHQSLKSEVEARNRNVLQCVEMGKTLLAARNPAAEEIKDKLDKVVAKQKELSEKWDKHWEVLQHMLEMHQFAQEAVVAEAWLTAQEPFISSRELGASVDEVEQLIRRHEAFRKAAATWEERFSSLRRLTTVEKLKAEQSKLPPTPLLGRKVFLDPQDTSPARSTTSSLLRQTIYEQAEPRVERQQPLLLEAPTALSVSRRLGSTVANYTPVMNGSGYRGLDVRAGGVGLGVGGGMGAAVEAKVAYVRQDLKPERLQPKFDHIHEAVRPLLDMEREREQEREVVVTLPVPPAVVVAEVVTREPGRELLNGESPRDPRASRSDPQMDHYRRERRLERQASSEQEIQARRDELPQEVWRERRERRLERQTSSEQEGPGPGQGAHEGRRRDRHRLDRQESSEQETTREHSDKRSGGEKRSTLADIVEQLQEREAAQARGEAPRLPNGLPEKPQRPRARDRPKPRRRPRPKEPAAGETRRSRSAPAQSSPAVPQPPTHTAQHEGFLFRKLDIESQKKSANRSWVNLYCVLSKGELGFYKDAKNTNTPYNSEPLLNLSSCTCDITNGYKKKKNVFTLKTKDGSEFLFHAKDEEDLKGWITSITASITEHEEIAKWGQPQPTTSSTDEGTRQDGSKADKSEKGERSDRGDKVEKGDRSERSEKGEKSEKEGKKDKRSGSVGKKK</sequence>
<reference evidence="12" key="1">
    <citation type="journal article" date="2023" name="Science">
        <title>Genome structures resolve the early diversification of teleost fishes.</title>
        <authorList>
            <person name="Parey E."/>
            <person name="Louis A."/>
            <person name="Montfort J."/>
            <person name="Bouchez O."/>
            <person name="Roques C."/>
            <person name="Iampietro C."/>
            <person name="Lluch J."/>
            <person name="Castinel A."/>
            <person name="Donnadieu C."/>
            <person name="Desvignes T."/>
            <person name="Floi Bucao C."/>
            <person name="Jouanno E."/>
            <person name="Wen M."/>
            <person name="Mejri S."/>
            <person name="Dirks R."/>
            <person name="Jansen H."/>
            <person name="Henkel C."/>
            <person name="Chen W.J."/>
            <person name="Zahm M."/>
            <person name="Cabau C."/>
            <person name="Klopp C."/>
            <person name="Thompson A.W."/>
            <person name="Robinson-Rechavi M."/>
            <person name="Braasch I."/>
            <person name="Lecointre G."/>
            <person name="Bobe J."/>
            <person name="Postlethwait J.H."/>
            <person name="Berthelot C."/>
            <person name="Roest Crollius H."/>
            <person name="Guiguen Y."/>
        </authorList>
    </citation>
    <scope>NUCLEOTIDE SEQUENCE</scope>
    <source>
        <strain evidence="12">NC1722</strain>
    </source>
</reference>
<dbReference type="FunFam" id="2.30.29.30:FF:000024">
    <property type="entry name" value="Spectrin beta chain"/>
    <property type="match status" value="1"/>
</dbReference>
<feature type="compositionally biased region" description="Polar residues" evidence="9">
    <location>
        <begin position="2059"/>
        <end position="2068"/>
    </location>
</feature>
<dbReference type="GO" id="GO:0003779">
    <property type="term" value="F:actin binding"/>
    <property type="evidence" value="ECO:0007669"/>
    <property type="project" value="UniProtKB-KW"/>
</dbReference>
<evidence type="ECO:0000256" key="8">
    <source>
        <dbReference type="ARBA" id="ARBA00023212"/>
    </source>
</evidence>
<gene>
    <name evidence="12" type="ORF">AAFF_G00038030</name>
</gene>
<keyword evidence="3" id="KW-0117">Actin capping</keyword>
<dbReference type="EMBL" id="JAINUG010000012">
    <property type="protein sequence ID" value="KAJ8414601.1"/>
    <property type="molecule type" value="Genomic_DNA"/>
</dbReference>
<dbReference type="SUPFAM" id="SSF47576">
    <property type="entry name" value="Calponin-homology domain, CH-domain"/>
    <property type="match status" value="1"/>
</dbReference>
<feature type="compositionally biased region" description="Basic and acidic residues" evidence="9">
    <location>
        <begin position="2284"/>
        <end position="2319"/>
    </location>
</feature>
<evidence type="ECO:0000256" key="9">
    <source>
        <dbReference type="SAM" id="MobiDB-lite"/>
    </source>
</evidence>
<feature type="region of interest" description="Disordered" evidence="9">
    <location>
        <begin position="2507"/>
        <end position="2580"/>
    </location>
</feature>
<dbReference type="SUPFAM" id="SSF46966">
    <property type="entry name" value="Spectrin repeat"/>
    <property type="match status" value="13"/>
</dbReference>
<dbReference type="CDD" id="cd00176">
    <property type="entry name" value="SPEC"/>
    <property type="match status" value="8"/>
</dbReference>
<dbReference type="InterPro" id="IPR011993">
    <property type="entry name" value="PH-like_dom_sf"/>
</dbReference>
<dbReference type="Gene3D" id="2.30.29.30">
    <property type="entry name" value="Pleckstrin-homology domain (PH domain)/Phosphotyrosine-binding domain (PTB)"/>
    <property type="match status" value="1"/>
</dbReference>
<feature type="compositionally biased region" description="Basic and acidic residues" evidence="9">
    <location>
        <begin position="2368"/>
        <end position="2378"/>
    </location>
</feature>
<evidence type="ECO:0000256" key="2">
    <source>
        <dbReference type="ARBA" id="ARBA00006826"/>
    </source>
</evidence>
<dbReference type="SMART" id="SM00233">
    <property type="entry name" value="PH"/>
    <property type="match status" value="1"/>
</dbReference>
<feature type="compositionally biased region" description="Basic and acidic residues" evidence="9">
    <location>
        <begin position="2214"/>
        <end position="2270"/>
    </location>
</feature>
<dbReference type="FunFam" id="1.20.58.60:FF:000011">
    <property type="entry name" value="Spectrin beta chain"/>
    <property type="match status" value="1"/>
</dbReference>
<keyword evidence="6" id="KW-0007">Acetylation</keyword>
<dbReference type="FunFam" id="1.20.58.60:FF:000019">
    <property type="entry name" value="Spectrin beta chain"/>
    <property type="match status" value="1"/>
</dbReference>
<feature type="domain" description="Calponin-homology (CH)" evidence="11">
    <location>
        <begin position="174"/>
        <end position="279"/>
    </location>
</feature>
<evidence type="ECO:0000256" key="6">
    <source>
        <dbReference type="ARBA" id="ARBA00022990"/>
    </source>
</evidence>
<dbReference type="Pfam" id="PF00307">
    <property type="entry name" value="CH"/>
    <property type="match status" value="2"/>
</dbReference>
<dbReference type="Gene3D" id="1.20.58.60">
    <property type="match status" value="11"/>
</dbReference>
<feature type="domain" description="Calponin-homology (CH)" evidence="11">
    <location>
        <begin position="55"/>
        <end position="159"/>
    </location>
</feature>
<comment type="caution">
    <text evidence="12">The sequence shown here is derived from an EMBL/GenBank/DDBJ whole genome shotgun (WGS) entry which is preliminary data.</text>
</comment>
<evidence type="ECO:0000259" key="11">
    <source>
        <dbReference type="PROSITE" id="PS50021"/>
    </source>
</evidence>
<evidence type="ECO:0000259" key="10">
    <source>
        <dbReference type="PROSITE" id="PS50003"/>
    </source>
</evidence>
<feature type="compositionally biased region" description="Basic and acidic residues" evidence="9">
    <location>
        <begin position="2350"/>
        <end position="2359"/>
    </location>
</feature>
<dbReference type="InterPro" id="IPR001605">
    <property type="entry name" value="PH_dom-spectrin-type"/>
</dbReference>
<dbReference type="PIRSF" id="PIRSF002297">
    <property type="entry name" value="Spectrin_beta_subunit"/>
    <property type="match status" value="1"/>
</dbReference>
<evidence type="ECO:0000256" key="7">
    <source>
        <dbReference type="ARBA" id="ARBA00023203"/>
    </source>
</evidence>
<dbReference type="PANTHER" id="PTHR11915">
    <property type="entry name" value="SPECTRIN/FILAMIN RELATED CYTOSKELETAL PROTEIN"/>
    <property type="match status" value="1"/>
</dbReference>
<keyword evidence="8" id="KW-0206">Cytoskeleton</keyword>
<feature type="region of interest" description="Disordered" evidence="9">
    <location>
        <begin position="2049"/>
        <end position="2068"/>
    </location>
</feature>
<dbReference type="PROSITE" id="PS00019">
    <property type="entry name" value="ACTININ_1"/>
    <property type="match status" value="1"/>
</dbReference>
<protein>
    <recommendedName>
        <fullName evidence="14">Spectrin beta chain</fullName>
    </recommendedName>
</protein>
<keyword evidence="5" id="KW-0677">Repeat</keyword>
<dbReference type="FunFam" id="1.20.58.60:FF:000153">
    <property type="entry name" value="Spectrin beta chain"/>
    <property type="match status" value="1"/>
</dbReference>
<dbReference type="GO" id="GO:0005543">
    <property type="term" value="F:phospholipid binding"/>
    <property type="evidence" value="ECO:0007669"/>
    <property type="project" value="InterPro"/>
</dbReference>
<dbReference type="GO" id="GO:0051693">
    <property type="term" value="P:actin filament capping"/>
    <property type="evidence" value="ECO:0007669"/>
    <property type="project" value="UniProtKB-KW"/>
</dbReference>
<dbReference type="SMART" id="SM00150">
    <property type="entry name" value="SPEC"/>
    <property type="match status" value="15"/>
</dbReference>
<dbReference type="FunFam" id="1.10.418.10:FF:000003">
    <property type="entry name" value="Spectrin beta chain"/>
    <property type="match status" value="1"/>
</dbReference>
<dbReference type="Pfam" id="PF00435">
    <property type="entry name" value="Spectrin"/>
    <property type="match status" value="15"/>
</dbReference>
<dbReference type="InterPro" id="IPR018159">
    <property type="entry name" value="Spectrin/alpha-actinin"/>
</dbReference>
<dbReference type="FunFam" id="1.20.58.60:FF:000083">
    <property type="entry name" value="Spectrin beta chain"/>
    <property type="match status" value="1"/>
</dbReference>
<dbReference type="PROSITE" id="PS00020">
    <property type="entry name" value="ACTININ_2"/>
    <property type="match status" value="1"/>
</dbReference>
<dbReference type="CDD" id="cd10571">
    <property type="entry name" value="PH_beta_spectrin"/>
    <property type="match status" value="1"/>
</dbReference>
<dbReference type="InterPro" id="IPR001715">
    <property type="entry name" value="CH_dom"/>
</dbReference>
<feature type="region of interest" description="Disordered" evidence="9">
    <location>
        <begin position="2206"/>
        <end position="2319"/>
    </location>
</feature>
<accession>A0AAD7T574</accession>
<evidence type="ECO:0000256" key="3">
    <source>
        <dbReference type="ARBA" id="ARBA00022467"/>
    </source>
</evidence>
<dbReference type="SMART" id="SM00033">
    <property type="entry name" value="CH"/>
    <property type="match status" value="2"/>
</dbReference>
<dbReference type="FunFam" id="1.20.58.60:FF:000294">
    <property type="entry name" value="Spectrin beta chain"/>
    <property type="match status" value="1"/>
</dbReference>
<evidence type="ECO:0008006" key="14">
    <source>
        <dbReference type="Google" id="ProtNLM"/>
    </source>
</evidence>
<keyword evidence="4" id="KW-0963">Cytoplasm</keyword>
<dbReference type="GO" id="GO:0005200">
    <property type="term" value="F:structural constituent of cytoskeleton"/>
    <property type="evidence" value="ECO:0007669"/>
    <property type="project" value="InterPro"/>
</dbReference>
<evidence type="ECO:0000256" key="5">
    <source>
        <dbReference type="ARBA" id="ARBA00022737"/>
    </source>
</evidence>
<evidence type="ECO:0000313" key="13">
    <source>
        <dbReference type="Proteomes" id="UP001221898"/>
    </source>
</evidence>
<dbReference type="FunFam" id="1.10.418.10:FF:000004">
    <property type="entry name" value="Spectrin beta chain"/>
    <property type="match status" value="1"/>
</dbReference>
<feature type="compositionally biased region" description="Basic and acidic residues" evidence="9">
    <location>
        <begin position="2524"/>
        <end position="2573"/>
    </location>
</feature>
<dbReference type="PRINTS" id="PR00683">
    <property type="entry name" value="SPECTRINPH"/>
</dbReference>
<name>A0AAD7T574_9TELE</name>
<keyword evidence="13" id="KW-1185">Reference proteome</keyword>
<dbReference type="InterPro" id="IPR001849">
    <property type="entry name" value="PH_domain"/>
</dbReference>
<dbReference type="FunFam" id="1.20.58.60:FF:000018">
    <property type="entry name" value="Spectrin beta chain"/>
    <property type="match status" value="1"/>
</dbReference>
<dbReference type="Pfam" id="PF00169">
    <property type="entry name" value="PH"/>
    <property type="match status" value="1"/>
</dbReference>
<dbReference type="PROSITE" id="PS50003">
    <property type="entry name" value="PH_DOMAIN"/>
    <property type="match status" value="1"/>
</dbReference>
<dbReference type="Proteomes" id="UP001221898">
    <property type="component" value="Unassembled WGS sequence"/>
</dbReference>
<dbReference type="Gene3D" id="1.10.418.10">
    <property type="entry name" value="Calponin-like domain"/>
    <property type="match status" value="2"/>
</dbReference>
<dbReference type="InterPro" id="IPR001589">
    <property type="entry name" value="Actinin_actin-bd_CS"/>
</dbReference>
<evidence type="ECO:0000256" key="4">
    <source>
        <dbReference type="ARBA" id="ARBA00022490"/>
    </source>
</evidence>
<comment type="similarity">
    <text evidence="2">Belongs to the spectrin family.</text>
</comment>
<keyword evidence="7" id="KW-0009">Actin-binding</keyword>
<dbReference type="GO" id="GO:0016020">
    <property type="term" value="C:membrane"/>
    <property type="evidence" value="ECO:0007669"/>
    <property type="project" value="UniProtKB-ARBA"/>
</dbReference>
<feature type="region of interest" description="Disordered" evidence="9">
    <location>
        <begin position="2332"/>
        <end position="2398"/>
    </location>
</feature>
<comment type="subcellular location">
    <subcellularLocation>
        <location evidence="1">Cytoplasm</location>
        <location evidence="1">Cytoskeleton</location>
    </subcellularLocation>
</comment>
<proteinExistence type="inferred from homology"/>
<evidence type="ECO:0000256" key="1">
    <source>
        <dbReference type="ARBA" id="ARBA00004245"/>
    </source>
</evidence>
<organism evidence="12 13">
    <name type="scientific">Aldrovandia affinis</name>
    <dbReference type="NCBI Taxonomy" id="143900"/>
    <lineage>
        <taxon>Eukaryota</taxon>
        <taxon>Metazoa</taxon>
        <taxon>Chordata</taxon>
        <taxon>Craniata</taxon>
        <taxon>Vertebrata</taxon>
        <taxon>Euteleostomi</taxon>
        <taxon>Actinopterygii</taxon>
        <taxon>Neopterygii</taxon>
        <taxon>Teleostei</taxon>
        <taxon>Notacanthiformes</taxon>
        <taxon>Halosauridae</taxon>
        <taxon>Aldrovandia</taxon>
    </lineage>
</organism>
<dbReference type="FunFam" id="1.20.58.60:FF:000033">
    <property type="entry name" value="Spectrin beta chain"/>
    <property type="match status" value="1"/>
</dbReference>
<dbReference type="FunFam" id="1.20.58.60:FF:000059">
    <property type="entry name" value="Spectrin beta chain"/>
    <property type="match status" value="1"/>
</dbReference>
<feature type="domain" description="PH" evidence="10">
    <location>
        <begin position="2397"/>
        <end position="2504"/>
    </location>
</feature>
<dbReference type="InterPro" id="IPR036872">
    <property type="entry name" value="CH_dom_sf"/>
</dbReference>
<dbReference type="InterPro" id="IPR002017">
    <property type="entry name" value="Spectrin_repeat"/>
</dbReference>
<dbReference type="InterPro" id="IPR016343">
    <property type="entry name" value="Spectrin_bsu"/>
</dbReference>
<dbReference type="SUPFAM" id="SSF50729">
    <property type="entry name" value="PH domain-like"/>
    <property type="match status" value="1"/>
</dbReference>
<evidence type="ECO:0000313" key="12">
    <source>
        <dbReference type="EMBL" id="KAJ8414601.1"/>
    </source>
</evidence>